<name>A0ABW2CT24_9ACTN</name>
<evidence type="ECO:0000313" key="1">
    <source>
        <dbReference type="EMBL" id="MFC6883490.1"/>
    </source>
</evidence>
<dbReference type="Proteomes" id="UP001596380">
    <property type="component" value="Unassembled WGS sequence"/>
</dbReference>
<reference evidence="2" key="1">
    <citation type="journal article" date="2019" name="Int. J. Syst. Evol. Microbiol.">
        <title>The Global Catalogue of Microorganisms (GCM) 10K type strain sequencing project: providing services to taxonomists for standard genome sequencing and annotation.</title>
        <authorList>
            <consortium name="The Broad Institute Genomics Platform"/>
            <consortium name="The Broad Institute Genome Sequencing Center for Infectious Disease"/>
            <person name="Wu L."/>
            <person name="Ma J."/>
        </authorList>
    </citation>
    <scope>NUCLEOTIDE SEQUENCE [LARGE SCALE GENOMIC DNA]</scope>
    <source>
        <strain evidence="2">JCM 3369</strain>
    </source>
</reference>
<gene>
    <name evidence="1" type="ORF">ACFQKB_27280</name>
</gene>
<protein>
    <submittedName>
        <fullName evidence="1">Uncharacterized protein</fullName>
    </submittedName>
</protein>
<proteinExistence type="predicted"/>
<accession>A0ABW2CT24</accession>
<sequence>MTLDWTLDLAARAATVRDFRTELGDLWRHYVDYEAPRVTAACHLPADTVPIRWYVRGQDKWGAIVLSEVAPQQFLTGDADQAAEDDILAHYEMPTNVGTGQPINWLRVPVADYSRVRGAAGGALVQRHLGWRPAAFQATVNLRKLALLAGVYYPERQAA</sequence>
<keyword evidence="2" id="KW-1185">Reference proteome</keyword>
<evidence type="ECO:0000313" key="2">
    <source>
        <dbReference type="Proteomes" id="UP001596380"/>
    </source>
</evidence>
<dbReference type="EMBL" id="JBHSXS010000019">
    <property type="protein sequence ID" value="MFC6883490.1"/>
    <property type="molecule type" value="Genomic_DNA"/>
</dbReference>
<comment type="caution">
    <text evidence="1">The sequence shown here is derived from an EMBL/GenBank/DDBJ whole genome shotgun (WGS) entry which is preliminary data.</text>
</comment>
<dbReference type="RefSeq" id="WP_378063667.1">
    <property type="nucleotide sequence ID" value="NZ_JBHSXS010000019.1"/>
</dbReference>
<organism evidence="1 2">
    <name type="scientific">Actinomadura yumaensis</name>
    <dbReference type="NCBI Taxonomy" id="111807"/>
    <lineage>
        <taxon>Bacteria</taxon>
        <taxon>Bacillati</taxon>
        <taxon>Actinomycetota</taxon>
        <taxon>Actinomycetes</taxon>
        <taxon>Streptosporangiales</taxon>
        <taxon>Thermomonosporaceae</taxon>
        <taxon>Actinomadura</taxon>
    </lineage>
</organism>